<dbReference type="Gene3D" id="3.10.180.10">
    <property type="entry name" value="2,3-Dihydroxybiphenyl 1,2-Dioxygenase, domain 1"/>
    <property type="match status" value="1"/>
</dbReference>
<dbReference type="GeneID" id="71513462"/>
<proteinExistence type="predicted"/>
<accession>A0AAC9J020</accession>
<dbReference type="RefSeq" id="WP_071648286.1">
    <property type="nucleotide sequence ID" value="NZ_CP017962.1"/>
</dbReference>
<reference evidence="2 3" key="1">
    <citation type="submission" date="2016-11" db="EMBL/GenBank/DDBJ databases">
        <title>Complete genome sequencing of Virgibacillus halodenitrificans PDB-F2.</title>
        <authorList>
            <person name="Sun Z."/>
            <person name="Zhou Y."/>
            <person name="Li H."/>
        </authorList>
    </citation>
    <scope>NUCLEOTIDE SEQUENCE [LARGE SCALE GENOMIC DNA]</scope>
    <source>
        <strain evidence="2 3">PDB-F2</strain>
    </source>
</reference>
<organism evidence="2 3">
    <name type="scientific">Virgibacillus halodenitrificans</name>
    <name type="common">Bacillus halodenitrificans</name>
    <dbReference type="NCBI Taxonomy" id="1482"/>
    <lineage>
        <taxon>Bacteria</taxon>
        <taxon>Bacillati</taxon>
        <taxon>Bacillota</taxon>
        <taxon>Bacilli</taxon>
        <taxon>Bacillales</taxon>
        <taxon>Bacillaceae</taxon>
        <taxon>Virgibacillus</taxon>
    </lineage>
</organism>
<dbReference type="InterPro" id="IPR004360">
    <property type="entry name" value="Glyas_Fos-R_dOase_dom"/>
</dbReference>
<dbReference type="SUPFAM" id="SSF54593">
    <property type="entry name" value="Glyoxalase/Bleomycin resistance protein/Dihydroxybiphenyl dioxygenase"/>
    <property type="match status" value="1"/>
</dbReference>
<sequence length="137" mass="15657">MNEKLIRVGTIYLPVRHLEEAALWYVAKLGAKINYQDKEKAILELADQSFFLIKAKEEASANFYAANGTECFSLTFEVDGLEELKILHKDLKQKAVQVGDIEDRGHAGRNFVFADLDGNKFDVWSELSPTFKQRMKE</sequence>
<dbReference type="InterPro" id="IPR029068">
    <property type="entry name" value="Glyas_Bleomycin-R_OHBP_Dase"/>
</dbReference>
<dbReference type="CDD" id="cd06587">
    <property type="entry name" value="VOC"/>
    <property type="match status" value="1"/>
</dbReference>
<dbReference type="InterPro" id="IPR037523">
    <property type="entry name" value="VOC_core"/>
</dbReference>
<evidence type="ECO:0000313" key="2">
    <source>
        <dbReference type="EMBL" id="APC47300.1"/>
    </source>
</evidence>
<name>A0AAC9J020_VIRHA</name>
<evidence type="ECO:0000313" key="3">
    <source>
        <dbReference type="Proteomes" id="UP000182945"/>
    </source>
</evidence>
<evidence type="ECO:0000259" key="1">
    <source>
        <dbReference type="PROSITE" id="PS51819"/>
    </source>
</evidence>
<dbReference type="AlphaFoldDB" id="A0AAC9J020"/>
<feature type="domain" description="VOC" evidence="1">
    <location>
        <begin position="7"/>
        <end position="126"/>
    </location>
</feature>
<gene>
    <name evidence="2" type="ORF">BME96_03555</name>
</gene>
<dbReference type="EMBL" id="CP017962">
    <property type="protein sequence ID" value="APC47300.1"/>
    <property type="molecule type" value="Genomic_DNA"/>
</dbReference>
<dbReference type="Pfam" id="PF00903">
    <property type="entry name" value="Glyoxalase"/>
    <property type="match status" value="1"/>
</dbReference>
<dbReference type="KEGG" id="vhl:BME96_03555"/>
<protein>
    <submittedName>
        <fullName evidence="2">Glyoxalase</fullName>
    </submittedName>
</protein>
<dbReference type="PROSITE" id="PS51819">
    <property type="entry name" value="VOC"/>
    <property type="match status" value="1"/>
</dbReference>
<dbReference type="Proteomes" id="UP000182945">
    <property type="component" value="Chromosome"/>
</dbReference>